<dbReference type="Pfam" id="PF00892">
    <property type="entry name" value="EamA"/>
    <property type="match status" value="2"/>
</dbReference>
<keyword evidence="5 6" id="KW-0472">Membrane</keyword>
<dbReference type="PANTHER" id="PTHR42920:SF5">
    <property type="entry name" value="EAMA DOMAIN-CONTAINING PROTEIN"/>
    <property type="match status" value="1"/>
</dbReference>
<dbReference type="PANTHER" id="PTHR42920">
    <property type="entry name" value="OS03G0707200 PROTEIN-RELATED"/>
    <property type="match status" value="1"/>
</dbReference>
<evidence type="ECO:0000313" key="9">
    <source>
        <dbReference type="Proteomes" id="UP000419017"/>
    </source>
</evidence>
<dbReference type="GO" id="GO:0005886">
    <property type="term" value="C:plasma membrane"/>
    <property type="evidence" value="ECO:0007669"/>
    <property type="project" value="UniProtKB-SubCell"/>
</dbReference>
<gene>
    <name evidence="8" type="ORF">OMES3154_00448</name>
</gene>
<feature type="transmembrane region" description="Helical" evidence="6">
    <location>
        <begin position="64"/>
        <end position="81"/>
    </location>
</feature>
<evidence type="ECO:0000256" key="1">
    <source>
        <dbReference type="ARBA" id="ARBA00004651"/>
    </source>
</evidence>
<feature type="transmembrane region" description="Helical" evidence="6">
    <location>
        <begin position="178"/>
        <end position="195"/>
    </location>
</feature>
<feature type="transmembrane region" description="Helical" evidence="6">
    <location>
        <begin position="207"/>
        <end position="225"/>
    </location>
</feature>
<feature type="domain" description="EamA" evidence="7">
    <location>
        <begin position="7"/>
        <end position="135"/>
    </location>
</feature>
<feature type="transmembrane region" description="Helical" evidence="6">
    <location>
        <begin position="31"/>
        <end position="52"/>
    </location>
</feature>
<dbReference type="EMBL" id="CABWIB010000001">
    <property type="protein sequence ID" value="VWL85164.1"/>
    <property type="molecule type" value="Genomic_DNA"/>
</dbReference>
<sequence length="295" mass="33411">MKKNYNYLLFIVVIIWGGGYSATEYLIKASYGTSLINTLRFLIATILLFLIFSKKILRISKDEIKFGFISGLFMFLGFYTQTLAQKYTNLSNVAFFTATGVIMLPFVSYFFTKKKPTISVILISFVALLGSLILNYKGQGISFNKGDFLALSCALFFTLQICYLDYATKKSDTVNINFSQMFFSFVFSLTTLIVTRENIVNVNYKEGFISIIYLGVFSTFICYLIQTFAQKYTDAVTTGIILSLEAVMGSIFSIILGFEIFSLSLLIGGSLIILSSILINIYDYYKEKNNKKLRM</sequence>
<evidence type="ECO:0000313" key="8">
    <source>
        <dbReference type="EMBL" id="VWL85164.1"/>
    </source>
</evidence>
<dbReference type="Proteomes" id="UP000419017">
    <property type="component" value="Unassembled WGS sequence"/>
</dbReference>
<protein>
    <recommendedName>
        <fullName evidence="7">EamA domain-containing protein</fullName>
    </recommendedName>
</protein>
<keyword evidence="2" id="KW-1003">Cell membrane</keyword>
<proteinExistence type="predicted"/>
<keyword evidence="3 6" id="KW-0812">Transmembrane</keyword>
<dbReference type="AlphaFoldDB" id="A0A6I8M8M3"/>
<feature type="transmembrane region" description="Helical" evidence="6">
    <location>
        <begin position="264"/>
        <end position="285"/>
    </location>
</feature>
<dbReference type="RefSeq" id="WP_156683183.1">
    <property type="nucleotide sequence ID" value="NZ_CABWIB010000001.1"/>
</dbReference>
<organism evidence="8 9">
    <name type="scientific">Oceanivirga miroungae</name>
    <dbReference type="NCBI Taxonomy" id="1130046"/>
    <lineage>
        <taxon>Bacteria</taxon>
        <taxon>Fusobacteriati</taxon>
        <taxon>Fusobacteriota</taxon>
        <taxon>Fusobacteriia</taxon>
        <taxon>Fusobacteriales</taxon>
        <taxon>Leptotrichiaceae</taxon>
        <taxon>Oceanivirga</taxon>
    </lineage>
</organism>
<accession>A0A6I8M8M3</accession>
<evidence type="ECO:0000256" key="2">
    <source>
        <dbReference type="ARBA" id="ARBA00022475"/>
    </source>
</evidence>
<feature type="transmembrane region" description="Helical" evidence="6">
    <location>
        <begin position="148"/>
        <end position="166"/>
    </location>
</feature>
<dbReference type="InterPro" id="IPR037185">
    <property type="entry name" value="EmrE-like"/>
</dbReference>
<feature type="transmembrane region" description="Helical" evidence="6">
    <location>
        <begin position="237"/>
        <end position="258"/>
    </location>
</feature>
<dbReference type="InterPro" id="IPR000620">
    <property type="entry name" value="EamA_dom"/>
</dbReference>
<keyword evidence="9" id="KW-1185">Reference proteome</keyword>
<evidence type="ECO:0000256" key="5">
    <source>
        <dbReference type="ARBA" id="ARBA00023136"/>
    </source>
</evidence>
<name>A0A6I8M8M3_9FUSO</name>
<evidence type="ECO:0000256" key="3">
    <source>
        <dbReference type="ARBA" id="ARBA00022692"/>
    </source>
</evidence>
<feature type="transmembrane region" description="Helical" evidence="6">
    <location>
        <begin position="93"/>
        <end position="111"/>
    </location>
</feature>
<evidence type="ECO:0000259" key="7">
    <source>
        <dbReference type="Pfam" id="PF00892"/>
    </source>
</evidence>
<feature type="domain" description="EamA" evidence="7">
    <location>
        <begin position="145"/>
        <end position="280"/>
    </location>
</feature>
<comment type="subcellular location">
    <subcellularLocation>
        <location evidence="1">Cell membrane</location>
        <topology evidence="1">Multi-pass membrane protein</topology>
    </subcellularLocation>
</comment>
<evidence type="ECO:0000256" key="6">
    <source>
        <dbReference type="SAM" id="Phobius"/>
    </source>
</evidence>
<dbReference type="InterPro" id="IPR051258">
    <property type="entry name" value="Diverse_Substrate_Transporter"/>
</dbReference>
<dbReference type="SUPFAM" id="SSF103481">
    <property type="entry name" value="Multidrug resistance efflux transporter EmrE"/>
    <property type="match status" value="2"/>
</dbReference>
<keyword evidence="4 6" id="KW-1133">Transmembrane helix</keyword>
<reference evidence="8 9" key="1">
    <citation type="submission" date="2019-10" db="EMBL/GenBank/DDBJ databases">
        <authorList>
            <person name="Blom J."/>
        </authorList>
    </citation>
    <scope>NUCLEOTIDE SEQUENCE [LARGE SCALE GENOMIC DNA]</scope>
    <source>
        <strain evidence="8 9">ES3154-GLU</strain>
    </source>
</reference>
<feature type="transmembrane region" description="Helical" evidence="6">
    <location>
        <begin position="118"/>
        <end position="136"/>
    </location>
</feature>
<evidence type="ECO:0000256" key="4">
    <source>
        <dbReference type="ARBA" id="ARBA00022989"/>
    </source>
</evidence>